<dbReference type="RefSeq" id="WP_344419426.1">
    <property type="nucleotide sequence ID" value="NZ_BAAANN010000013.1"/>
</dbReference>
<dbReference type="PANTHER" id="PTHR30154:SF34">
    <property type="entry name" value="TRANSCRIPTIONAL REGULATOR AZLB"/>
    <property type="match status" value="1"/>
</dbReference>
<evidence type="ECO:0000256" key="3">
    <source>
        <dbReference type="ARBA" id="ARBA00023163"/>
    </source>
</evidence>
<dbReference type="InterPro" id="IPR019887">
    <property type="entry name" value="Tscrpt_reg_AsnC/Lrp_C"/>
</dbReference>
<dbReference type="InterPro" id="IPR000485">
    <property type="entry name" value="AsnC-type_HTH_dom"/>
</dbReference>
<evidence type="ECO:0000256" key="1">
    <source>
        <dbReference type="ARBA" id="ARBA00023015"/>
    </source>
</evidence>
<dbReference type="SUPFAM" id="SSF46785">
    <property type="entry name" value="Winged helix' DNA-binding domain"/>
    <property type="match status" value="1"/>
</dbReference>
<protein>
    <submittedName>
        <fullName evidence="5">Lrp/AsnC family transcriptional regulator</fullName>
    </submittedName>
</protein>
<name>A0ABP5CEH3_9PSEU</name>
<dbReference type="InterPro" id="IPR036388">
    <property type="entry name" value="WH-like_DNA-bd_sf"/>
</dbReference>
<dbReference type="EMBL" id="BAAANN010000013">
    <property type="protein sequence ID" value="GAA1961583.1"/>
    <property type="molecule type" value="Genomic_DNA"/>
</dbReference>
<dbReference type="SMART" id="SM00344">
    <property type="entry name" value="HTH_ASNC"/>
    <property type="match status" value="2"/>
</dbReference>
<dbReference type="SUPFAM" id="SSF54909">
    <property type="entry name" value="Dimeric alpha+beta barrel"/>
    <property type="match status" value="2"/>
</dbReference>
<comment type="caution">
    <text evidence="5">The sequence shown here is derived from an EMBL/GenBank/DDBJ whole genome shotgun (WGS) entry which is preliminary data.</text>
</comment>
<evidence type="ECO:0000256" key="2">
    <source>
        <dbReference type="ARBA" id="ARBA00023125"/>
    </source>
</evidence>
<proteinExistence type="predicted"/>
<dbReference type="Proteomes" id="UP001501116">
    <property type="component" value="Unassembled WGS sequence"/>
</dbReference>
<dbReference type="InterPro" id="IPR011008">
    <property type="entry name" value="Dimeric_a/b-barrel"/>
</dbReference>
<keyword evidence="1" id="KW-0805">Transcription regulation</keyword>
<evidence type="ECO:0000313" key="5">
    <source>
        <dbReference type="EMBL" id="GAA1961583.1"/>
    </source>
</evidence>
<dbReference type="PRINTS" id="PR00033">
    <property type="entry name" value="HTHASNC"/>
</dbReference>
<organism evidence="5 6">
    <name type="scientific">Amycolatopsis minnesotensis</name>
    <dbReference type="NCBI Taxonomy" id="337894"/>
    <lineage>
        <taxon>Bacteria</taxon>
        <taxon>Bacillati</taxon>
        <taxon>Actinomycetota</taxon>
        <taxon>Actinomycetes</taxon>
        <taxon>Pseudonocardiales</taxon>
        <taxon>Pseudonocardiaceae</taxon>
        <taxon>Amycolatopsis</taxon>
    </lineage>
</organism>
<dbReference type="InterPro" id="IPR019888">
    <property type="entry name" value="Tscrpt_reg_AsnC-like"/>
</dbReference>
<dbReference type="InterPro" id="IPR036390">
    <property type="entry name" value="WH_DNA-bd_sf"/>
</dbReference>
<sequence>MGPTLDELDRRLVGALHLAPRVTWDDLAAILAADASTLKRRFDRLSEAGVCRVIGQIGWGMHSTAMPVHLFVDISGKTPLAVLDRLGALPHLQYLAQVSGDYPVYATVHAPSEQATSEVLDRVYALPGVQRVITLPSLRTLRRGAGWDPRLLTDRERRNLLAIAGPATEDVAAAVPPDKALSEAERTVMSMLQQDGRASAAGIARTAGLATSTAHRLVRRMLDEGWVKPRFEVVSEWLGFLTTFVLRFRVPPGRTTSVMRSLAELPQTRLIAHVAGDTSVLCMGLLPDRTALATFIDGDLARIDGIDTMGIDVVLTERRRYWVDRDSVAGIGRFHAPPLLRA</sequence>
<dbReference type="Pfam" id="PF01037">
    <property type="entry name" value="AsnC_trans_reg"/>
    <property type="match status" value="1"/>
</dbReference>
<evidence type="ECO:0000259" key="4">
    <source>
        <dbReference type="Pfam" id="PF01037"/>
    </source>
</evidence>
<gene>
    <name evidence="5" type="ORF">GCM10009754_35710</name>
</gene>
<dbReference type="Gene3D" id="3.30.70.920">
    <property type="match status" value="2"/>
</dbReference>
<reference evidence="6" key="1">
    <citation type="journal article" date="2019" name="Int. J. Syst. Evol. Microbiol.">
        <title>The Global Catalogue of Microorganisms (GCM) 10K type strain sequencing project: providing services to taxonomists for standard genome sequencing and annotation.</title>
        <authorList>
            <consortium name="The Broad Institute Genomics Platform"/>
            <consortium name="The Broad Institute Genome Sequencing Center for Infectious Disease"/>
            <person name="Wu L."/>
            <person name="Ma J."/>
        </authorList>
    </citation>
    <scope>NUCLEOTIDE SEQUENCE [LARGE SCALE GENOMIC DNA]</scope>
    <source>
        <strain evidence="6">JCM 14545</strain>
    </source>
</reference>
<feature type="domain" description="Transcription regulator AsnC/Lrp ligand binding" evidence="4">
    <location>
        <begin position="74"/>
        <end position="140"/>
    </location>
</feature>
<evidence type="ECO:0000313" key="6">
    <source>
        <dbReference type="Proteomes" id="UP001501116"/>
    </source>
</evidence>
<keyword evidence="3" id="KW-0804">Transcription</keyword>
<accession>A0ABP5CEH3</accession>
<dbReference type="Pfam" id="PF13412">
    <property type="entry name" value="HTH_24"/>
    <property type="match status" value="2"/>
</dbReference>
<keyword evidence="6" id="KW-1185">Reference proteome</keyword>
<dbReference type="PANTHER" id="PTHR30154">
    <property type="entry name" value="LEUCINE-RESPONSIVE REGULATORY PROTEIN"/>
    <property type="match status" value="1"/>
</dbReference>
<keyword evidence="2" id="KW-0238">DNA-binding</keyword>
<dbReference type="Gene3D" id="1.10.10.10">
    <property type="entry name" value="Winged helix-like DNA-binding domain superfamily/Winged helix DNA-binding domain"/>
    <property type="match status" value="2"/>
</dbReference>